<organism evidence="1 2">
    <name type="scientific">Caenorhabditis tropicalis</name>
    <dbReference type="NCBI Taxonomy" id="1561998"/>
    <lineage>
        <taxon>Eukaryota</taxon>
        <taxon>Metazoa</taxon>
        <taxon>Ecdysozoa</taxon>
        <taxon>Nematoda</taxon>
        <taxon>Chromadorea</taxon>
        <taxon>Rhabditida</taxon>
        <taxon>Rhabditina</taxon>
        <taxon>Rhabditomorpha</taxon>
        <taxon>Rhabditoidea</taxon>
        <taxon>Rhabditidae</taxon>
        <taxon>Peloderinae</taxon>
        <taxon>Caenorhabditis</taxon>
    </lineage>
</organism>
<reference evidence="2" key="1">
    <citation type="submission" date="2016-11" db="UniProtKB">
        <authorList>
            <consortium name="WormBaseParasite"/>
        </authorList>
    </citation>
    <scope>IDENTIFICATION</scope>
</reference>
<keyword evidence="1" id="KW-1185">Reference proteome</keyword>
<evidence type="ECO:0000313" key="2">
    <source>
        <dbReference type="WBParaSite" id="Csp11.Scaffold629.g12910.t1"/>
    </source>
</evidence>
<proteinExistence type="predicted"/>
<sequence length="118" mass="13450">MLMSLDSPMLDELLGDIYNKLAKQNQNIQTKDVALAFRTTLQVLAKNSSREENPLTSLSFTRVVTFLLNIVNHFYSQSLMEINMELRSTLAQYEDLCLRVPTETVICVMKMTINMGAQ</sequence>
<dbReference type="Proteomes" id="UP000095282">
    <property type="component" value="Unplaced"/>
</dbReference>
<name>A0A1I7TXY6_9PELO</name>
<accession>A0A1I7TXY6</accession>
<dbReference type="WBParaSite" id="Csp11.Scaffold629.g12910.t1">
    <property type="protein sequence ID" value="Csp11.Scaffold629.g12910.t1"/>
    <property type="gene ID" value="Csp11.Scaffold629.g12910"/>
</dbReference>
<evidence type="ECO:0000313" key="1">
    <source>
        <dbReference type="Proteomes" id="UP000095282"/>
    </source>
</evidence>
<dbReference type="AlphaFoldDB" id="A0A1I7TXY6"/>
<protein>
    <submittedName>
        <fullName evidence="2">Dilute domain-containing protein</fullName>
    </submittedName>
</protein>